<proteinExistence type="predicted"/>
<gene>
    <name evidence="1" type="ORF">V6242_16900</name>
</gene>
<dbReference type="EMBL" id="JBAKAR010000021">
    <property type="protein sequence ID" value="MEL0614834.1"/>
    <property type="molecule type" value="Genomic_DNA"/>
</dbReference>
<name>A0ABU9GAZ8_9GAMM</name>
<dbReference type="Proteomes" id="UP001379949">
    <property type="component" value="Unassembled WGS sequence"/>
</dbReference>
<accession>A0ABU9GAZ8</accession>
<reference evidence="1 2" key="1">
    <citation type="submission" date="2024-02" db="EMBL/GenBank/DDBJ databases">
        <title>Bacteria isolated from the canopy kelp, Nereocystis luetkeana.</title>
        <authorList>
            <person name="Pfister C.A."/>
            <person name="Younker I.T."/>
            <person name="Light S.H."/>
        </authorList>
    </citation>
    <scope>NUCLEOTIDE SEQUENCE [LARGE SCALE GENOMIC DNA]</scope>
    <source>
        <strain evidence="1 2">TI.4.07</strain>
    </source>
</reference>
<sequence>MVYQVKRSDLKGTYQWDPVEPKSANEDIDKENGFEILALIQAFYDEREWLTDSNIHAIEAYLKLSFLQDVRSPQKLINYLRVEFS</sequence>
<dbReference type="RefSeq" id="WP_341564117.1">
    <property type="nucleotide sequence ID" value="NZ_JBAKAQ010000003.1"/>
</dbReference>
<comment type="caution">
    <text evidence="1">The sequence shown here is derived from an EMBL/GenBank/DDBJ whole genome shotgun (WGS) entry which is preliminary data.</text>
</comment>
<evidence type="ECO:0000313" key="2">
    <source>
        <dbReference type="Proteomes" id="UP001379949"/>
    </source>
</evidence>
<evidence type="ECO:0000313" key="1">
    <source>
        <dbReference type="EMBL" id="MEL0614834.1"/>
    </source>
</evidence>
<keyword evidence="2" id="KW-1185">Reference proteome</keyword>
<organism evidence="1 2">
    <name type="scientific">Marinomonas arenicola</name>
    <dbReference type="NCBI Taxonomy" id="569601"/>
    <lineage>
        <taxon>Bacteria</taxon>
        <taxon>Pseudomonadati</taxon>
        <taxon>Pseudomonadota</taxon>
        <taxon>Gammaproteobacteria</taxon>
        <taxon>Oceanospirillales</taxon>
        <taxon>Oceanospirillaceae</taxon>
        <taxon>Marinomonas</taxon>
    </lineage>
</organism>
<protein>
    <submittedName>
        <fullName evidence="1">Uncharacterized protein</fullName>
    </submittedName>
</protein>